<gene>
    <name evidence="6" type="ORF">EWH70_25515</name>
</gene>
<evidence type="ECO:0000256" key="4">
    <source>
        <dbReference type="PROSITE-ProRule" id="PRU00335"/>
    </source>
</evidence>
<feature type="DNA-binding region" description="H-T-H motif" evidence="4">
    <location>
        <begin position="18"/>
        <end position="37"/>
    </location>
</feature>
<feature type="domain" description="HTH tetR-type" evidence="5">
    <location>
        <begin position="1"/>
        <end position="55"/>
    </location>
</feature>
<keyword evidence="7" id="KW-1185">Reference proteome</keyword>
<dbReference type="PROSITE" id="PS50977">
    <property type="entry name" value="HTH_TETR_2"/>
    <property type="match status" value="1"/>
</dbReference>
<reference evidence="6 7" key="1">
    <citation type="submission" date="2019-02" db="EMBL/GenBank/DDBJ databases">
        <title>Draft genome sequence of Amycolatopsis sp. 8-3EHSu isolated from roots of Suaeda maritima.</title>
        <authorList>
            <person name="Duangmal K."/>
            <person name="Chantavorakit T."/>
        </authorList>
    </citation>
    <scope>NUCLEOTIDE SEQUENCE [LARGE SCALE GENOMIC DNA]</scope>
    <source>
        <strain evidence="6 7">8-3EHSu</strain>
    </source>
</reference>
<evidence type="ECO:0000313" key="6">
    <source>
        <dbReference type="EMBL" id="RZQ61313.1"/>
    </source>
</evidence>
<evidence type="ECO:0000313" key="7">
    <source>
        <dbReference type="Proteomes" id="UP000292003"/>
    </source>
</evidence>
<dbReference type="InterPro" id="IPR009057">
    <property type="entry name" value="Homeodomain-like_sf"/>
</dbReference>
<comment type="caution">
    <text evidence="6">The sequence shown here is derived from an EMBL/GenBank/DDBJ whole genome shotgun (WGS) entry which is preliminary data.</text>
</comment>
<dbReference type="EMBL" id="SFCC01000013">
    <property type="protein sequence ID" value="RZQ61313.1"/>
    <property type="molecule type" value="Genomic_DNA"/>
</dbReference>
<dbReference type="PRINTS" id="PR00455">
    <property type="entry name" value="HTHTETR"/>
</dbReference>
<organism evidence="6 7">
    <name type="scientific">Amycolatopsis suaedae</name>
    <dbReference type="NCBI Taxonomy" id="2510978"/>
    <lineage>
        <taxon>Bacteria</taxon>
        <taxon>Bacillati</taxon>
        <taxon>Actinomycetota</taxon>
        <taxon>Actinomycetes</taxon>
        <taxon>Pseudonocardiales</taxon>
        <taxon>Pseudonocardiaceae</taxon>
        <taxon>Amycolatopsis</taxon>
    </lineage>
</organism>
<protein>
    <submittedName>
        <fullName evidence="6">TetR/AcrR family transcriptional regulator</fullName>
    </submittedName>
</protein>
<keyword evidence="1" id="KW-0805">Transcription regulation</keyword>
<dbReference type="GO" id="GO:0003700">
    <property type="term" value="F:DNA-binding transcription factor activity"/>
    <property type="evidence" value="ECO:0007669"/>
    <property type="project" value="TreeGrafter"/>
</dbReference>
<keyword evidence="3" id="KW-0804">Transcription</keyword>
<accession>A0A4Q7J4T7</accession>
<dbReference type="GO" id="GO:0000976">
    <property type="term" value="F:transcription cis-regulatory region binding"/>
    <property type="evidence" value="ECO:0007669"/>
    <property type="project" value="TreeGrafter"/>
</dbReference>
<dbReference type="InterPro" id="IPR001647">
    <property type="entry name" value="HTH_TetR"/>
</dbReference>
<evidence type="ECO:0000259" key="5">
    <source>
        <dbReference type="PROSITE" id="PS50977"/>
    </source>
</evidence>
<dbReference type="InterPro" id="IPR050109">
    <property type="entry name" value="HTH-type_TetR-like_transc_reg"/>
</dbReference>
<proteinExistence type="predicted"/>
<dbReference type="SUPFAM" id="SSF46689">
    <property type="entry name" value="Homeodomain-like"/>
    <property type="match status" value="1"/>
</dbReference>
<evidence type="ECO:0000256" key="2">
    <source>
        <dbReference type="ARBA" id="ARBA00023125"/>
    </source>
</evidence>
<name>A0A4Q7J4T7_9PSEU</name>
<dbReference type="Gene3D" id="1.10.357.10">
    <property type="entry name" value="Tetracycline Repressor, domain 2"/>
    <property type="match status" value="1"/>
</dbReference>
<dbReference type="PANTHER" id="PTHR30055:SF234">
    <property type="entry name" value="HTH-TYPE TRANSCRIPTIONAL REGULATOR BETI"/>
    <property type="match status" value="1"/>
</dbReference>
<dbReference type="Proteomes" id="UP000292003">
    <property type="component" value="Unassembled WGS sequence"/>
</dbReference>
<evidence type="ECO:0000256" key="3">
    <source>
        <dbReference type="ARBA" id="ARBA00023163"/>
    </source>
</evidence>
<keyword evidence="2 4" id="KW-0238">DNA-binding</keyword>
<dbReference type="Pfam" id="PF00440">
    <property type="entry name" value="TetR_N"/>
    <property type="match status" value="1"/>
</dbReference>
<dbReference type="PANTHER" id="PTHR30055">
    <property type="entry name" value="HTH-TYPE TRANSCRIPTIONAL REGULATOR RUTR"/>
    <property type="match status" value="1"/>
</dbReference>
<dbReference type="OrthoDB" id="4823039at2"/>
<evidence type="ECO:0000256" key="1">
    <source>
        <dbReference type="ARBA" id="ARBA00023015"/>
    </source>
</evidence>
<dbReference type="AlphaFoldDB" id="A0A4Q7J4T7"/>
<sequence>MLDAARALFVERGYAGTSVEAVAAAAGVATPTIYFTFGSKRVLLKEVLDVSVAGDDSAVPTMERPWFAEALAEPDPAAQLRLQVRAARRILERAAAVLEVVRAAAPADDEVAALWRVNQEQRLTVQRRLAAALAGKTRLRHDVDTAADILFAVLGPELFGVLTTTRGWSSARWEDWAVDSLAVQLLTSREERDDAPGR</sequence>